<name>A0A2P5A827_TREOI</name>
<comment type="caution">
    <text evidence="1">The sequence shown here is derived from an EMBL/GenBank/DDBJ whole genome shotgun (WGS) entry which is preliminary data.</text>
</comment>
<protein>
    <submittedName>
        <fullName evidence="1">Uncharacterized protein</fullName>
    </submittedName>
</protein>
<dbReference type="InParanoid" id="A0A2P5A827"/>
<keyword evidence="2" id="KW-1185">Reference proteome</keyword>
<gene>
    <name evidence="1" type="ORF">TorRG33x02_356050</name>
</gene>
<reference evidence="2" key="1">
    <citation type="submission" date="2016-06" db="EMBL/GenBank/DDBJ databases">
        <title>Parallel loss of symbiosis genes in relatives of nitrogen-fixing non-legume Parasponia.</title>
        <authorList>
            <person name="Van Velzen R."/>
            <person name="Holmer R."/>
            <person name="Bu F."/>
            <person name="Rutten L."/>
            <person name="Van Zeijl A."/>
            <person name="Liu W."/>
            <person name="Santuari L."/>
            <person name="Cao Q."/>
            <person name="Sharma T."/>
            <person name="Shen D."/>
            <person name="Roswanjaya Y."/>
            <person name="Wardhani T."/>
            <person name="Kalhor M.S."/>
            <person name="Jansen J."/>
            <person name="Van den Hoogen J."/>
            <person name="Gungor B."/>
            <person name="Hartog M."/>
            <person name="Hontelez J."/>
            <person name="Verver J."/>
            <person name="Yang W.-C."/>
            <person name="Schijlen E."/>
            <person name="Repin R."/>
            <person name="Schilthuizen M."/>
            <person name="Schranz E."/>
            <person name="Heidstra R."/>
            <person name="Miyata K."/>
            <person name="Fedorova E."/>
            <person name="Kohlen W."/>
            <person name="Bisseling T."/>
            <person name="Smit S."/>
            <person name="Geurts R."/>
        </authorList>
    </citation>
    <scope>NUCLEOTIDE SEQUENCE [LARGE SCALE GENOMIC DNA]</scope>
    <source>
        <strain evidence="2">cv. RG33-2</strain>
    </source>
</reference>
<dbReference type="EMBL" id="JXTC01001089">
    <property type="protein sequence ID" value="PON32669.1"/>
    <property type="molecule type" value="Genomic_DNA"/>
</dbReference>
<accession>A0A2P5A827</accession>
<organism evidence="1 2">
    <name type="scientific">Trema orientale</name>
    <name type="common">Charcoal tree</name>
    <name type="synonym">Celtis orientalis</name>
    <dbReference type="NCBI Taxonomy" id="63057"/>
    <lineage>
        <taxon>Eukaryota</taxon>
        <taxon>Viridiplantae</taxon>
        <taxon>Streptophyta</taxon>
        <taxon>Embryophyta</taxon>
        <taxon>Tracheophyta</taxon>
        <taxon>Spermatophyta</taxon>
        <taxon>Magnoliopsida</taxon>
        <taxon>eudicotyledons</taxon>
        <taxon>Gunneridae</taxon>
        <taxon>Pentapetalae</taxon>
        <taxon>rosids</taxon>
        <taxon>fabids</taxon>
        <taxon>Rosales</taxon>
        <taxon>Cannabaceae</taxon>
        <taxon>Trema</taxon>
    </lineage>
</organism>
<dbReference type="Proteomes" id="UP000237000">
    <property type="component" value="Unassembled WGS sequence"/>
</dbReference>
<evidence type="ECO:0000313" key="1">
    <source>
        <dbReference type="EMBL" id="PON32669.1"/>
    </source>
</evidence>
<evidence type="ECO:0000313" key="2">
    <source>
        <dbReference type="Proteomes" id="UP000237000"/>
    </source>
</evidence>
<dbReference type="AlphaFoldDB" id="A0A2P5A827"/>
<proteinExistence type="predicted"/>
<sequence length="92" mass="10547">MAAEVGYSELFGLMAETLLPIPNNDVHRQEIEKYMCRLVRVAICRKNNENKRDTYVSTPTKPDGQLNAYTYRVGDNQKTPYGFMGSHRGRGY</sequence>